<comment type="caution">
    <text evidence="1">The sequence shown here is derived from an EMBL/GenBank/DDBJ whole genome shotgun (WGS) entry which is preliminary data.</text>
</comment>
<sequence length="511" mass="57715">MERNPNRKMEYKLELMLLLVFMATASSVALSGEEFAEAVVYLRKYGYLHIPLDSKGPNHPPEEIAEALRIFQKVTNLEVSGKLDSATLAMMNKPRCGLEDSFNNKSLRYRVMGYWRKKMLTYRIYNYTPDLGQGKTRLAIQSAFKYWSDVSPLRFRELQQGRADIKISFHRKDRTCPVPFDGRGHVLAHADAPESGIVHFDADEVWTEGKAHGSNLRIVAAHEIGHALGLGHSQYYSALMGPVYNGYRSNFKLHPDDIRGIQALYGNVWCGITVVSGGVYENNLCIVLCGSFLGKPERTPPPRNPSLLVPEGVVPHPCKATLDAVMLGKETAKTSPLHKTYIFSGQYVWTVSSSGYNSPVLISALWKELPGSINAAVHSQRTGKSYFLKDDKVWRYDGFRLDHGFPKRLANIPANIDSALYFNKNKKLLFFKGSGYWQWDEFGPTDFSSYPKPLGQLFHGAPSDTDAALTWTNGHIYLFKGSQYWRVNQQHQAVEKAYPLSTAEHWMQCDD</sequence>
<evidence type="ECO:0000313" key="1">
    <source>
        <dbReference type="EMBL" id="KAI3357734.1"/>
    </source>
</evidence>
<gene>
    <name evidence="1" type="ORF">L3Q82_016144</name>
</gene>
<dbReference type="Proteomes" id="UP000831701">
    <property type="component" value="Chromosome 19"/>
</dbReference>
<organism evidence="1 2">
    <name type="scientific">Scortum barcoo</name>
    <name type="common">barcoo grunter</name>
    <dbReference type="NCBI Taxonomy" id="214431"/>
    <lineage>
        <taxon>Eukaryota</taxon>
        <taxon>Metazoa</taxon>
        <taxon>Chordata</taxon>
        <taxon>Craniata</taxon>
        <taxon>Vertebrata</taxon>
        <taxon>Euteleostomi</taxon>
        <taxon>Actinopterygii</taxon>
        <taxon>Neopterygii</taxon>
        <taxon>Teleostei</taxon>
        <taxon>Neoteleostei</taxon>
        <taxon>Acanthomorphata</taxon>
        <taxon>Eupercaria</taxon>
        <taxon>Centrarchiformes</taxon>
        <taxon>Terapontoidei</taxon>
        <taxon>Terapontidae</taxon>
        <taxon>Scortum</taxon>
    </lineage>
</organism>
<dbReference type="EMBL" id="CM041549">
    <property type="protein sequence ID" value="KAI3357734.1"/>
    <property type="molecule type" value="Genomic_DNA"/>
</dbReference>
<accession>A0ACB8VQE1</accession>
<name>A0ACB8VQE1_9TELE</name>
<reference evidence="1" key="1">
    <citation type="submission" date="2022-04" db="EMBL/GenBank/DDBJ databases">
        <title>Jade perch genome.</title>
        <authorList>
            <person name="Chao B."/>
        </authorList>
    </citation>
    <scope>NUCLEOTIDE SEQUENCE</scope>
    <source>
        <strain evidence="1">CB-2022</strain>
    </source>
</reference>
<protein>
    <submittedName>
        <fullName evidence="1">Uncharacterized protein</fullName>
    </submittedName>
</protein>
<keyword evidence="2" id="KW-1185">Reference proteome</keyword>
<proteinExistence type="predicted"/>
<evidence type="ECO:0000313" key="2">
    <source>
        <dbReference type="Proteomes" id="UP000831701"/>
    </source>
</evidence>